<evidence type="ECO:0000256" key="1">
    <source>
        <dbReference type="ARBA" id="ARBA00022649"/>
    </source>
</evidence>
<accession>A0AAJ1F879</accession>
<dbReference type="EMBL" id="JAKNHJ010000010">
    <property type="protein sequence ID" value="MCG4618053.1"/>
    <property type="molecule type" value="Genomic_DNA"/>
</dbReference>
<keyword evidence="1" id="KW-1277">Toxin-antitoxin system</keyword>
<dbReference type="InterPro" id="IPR007712">
    <property type="entry name" value="RelE/ParE_toxin"/>
</dbReference>
<dbReference type="AlphaFoldDB" id="A0AAJ1F879"/>
<proteinExistence type="predicted"/>
<name>A0AAJ1F879_9ACTO</name>
<dbReference type="NCBIfam" id="TIGR02385">
    <property type="entry name" value="RelE_StbE"/>
    <property type="match status" value="1"/>
</dbReference>
<comment type="caution">
    <text evidence="2">The sequence shown here is derived from an EMBL/GenBank/DDBJ whole genome shotgun (WGS) entry which is preliminary data.</text>
</comment>
<evidence type="ECO:0000313" key="2">
    <source>
        <dbReference type="EMBL" id="MCG4618053.1"/>
    </source>
</evidence>
<evidence type="ECO:0000313" key="3">
    <source>
        <dbReference type="Proteomes" id="UP001200537"/>
    </source>
</evidence>
<dbReference type="RefSeq" id="WP_238128087.1">
    <property type="nucleotide sequence ID" value="NZ_JAGZVZ010000002.1"/>
</dbReference>
<dbReference type="Gene3D" id="3.30.2310.20">
    <property type="entry name" value="RelE-like"/>
    <property type="match status" value="1"/>
</dbReference>
<reference evidence="2" key="1">
    <citation type="submission" date="2022-01" db="EMBL/GenBank/DDBJ databases">
        <title>Collection of gut derived symbiotic bacterial strains cultured from healthy donors.</title>
        <authorList>
            <person name="Lin H."/>
            <person name="Kohout C."/>
            <person name="Waligurski E."/>
            <person name="Pamer E.G."/>
        </authorList>
    </citation>
    <scope>NUCLEOTIDE SEQUENCE</scope>
    <source>
        <strain evidence="2">DFI.7.46</strain>
    </source>
</reference>
<sequence>MANYLIIYSDEALQDLREIFEYIAGELREPAIAAAQINRIREQVRSLGHFPARNKKVAWEPWRSMGMRQMPVDNFIAFYTIDDTQPAVQIVRIFYGKRDIQSYIRQPSG</sequence>
<dbReference type="Proteomes" id="UP001200537">
    <property type="component" value="Unassembled WGS sequence"/>
</dbReference>
<dbReference type="InterPro" id="IPR035093">
    <property type="entry name" value="RelE/ParE_toxin_dom_sf"/>
</dbReference>
<organism evidence="2 3">
    <name type="scientific">Varibaculum cambriense</name>
    <dbReference type="NCBI Taxonomy" id="184870"/>
    <lineage>
        <taxon>Bacteria</taxon>
        <taxon>Bacillati</taxon>
        <taxon>Actinomycetota</taxon>
        <taxon>Actinomycetes</taxon>
        <taxon>Actinomycetales</taxon>
        <taxon>Actinomycetaceae</taxon>
        <taxon>Varibaculum</taxon>
    </lineage>
</organism>
<dbReference type="Pfam" id="PF05016">
    <property type="entry name" value="ParE_toxin"/>
    <property type="match status" value="1"/>
</dbReference>
<gene>
    <name evidence="2" type="ORF">L0M99_06055</name>
</gene>
<protein>
    <submittedName>
        <fullName evidence="2">Type II toxin-antitoxin system RelE/ParE family toxin</fullName>
    </submittedName>
</protein>